<keyword evidence="2" id="KW-1133">Transmembrane helix</keyword>
<evidence type="ECO:0000256" key="2">
    <source>
        <dbReference type="SAM" id="Phobius"/>
    </source>
</evidence>
<dbReference type="Gene3D" id="2.60.40.10">
    <property type="entry name" value="Immunoglobulins"/>
    <property type="match status" value="1"/>
</dbReference>
<feature type="domain" description="SpaA-like prealbumin fold" evidence="5">
    <location>
        <begin position="247"/>
        <end position="362"/>
    </location>
</feature>
<organism evidence="7 8">
    <name type="scientific">Citricoccus muralis</name>
    <dbReference type="NCBI Taxonomy" id="169134"/>
    <lineage>
        <taxon>Bacteria</taxon>
        <taxon>Bacillati</taxon>
        <taxon>Actinomycetota</taxon>
        <taxon>Actinomycetes</taxon>
        <taxon>Micrococcales</taxon>
        <taxon>Micrococcaceae</taxon>
        <taxon>Citricoccus</taxon>
    </lineage>
</organism>
<dbReference type="SUPFAM" id="SSF63829">
    <property type="entry name" value="Calcium-dependent phosphotriesterase"/>
    <property type="match status" value="1"/>
</dbReference>
<protein>
    <submittedName>
        <fullName evidence="7">SpaA isopeptide-forming pilin-related protein</fullName>
    </submittedName>
</protein>
<dbReference type="InterPro" id="IPR055371">
    <property type="entry name" value="SpaA_PFL_dom_4"/>
</dbReference>
<dbReference type="Pfam" id="PF17802">
    <property type="entry name" value="SpaA"/>
    <property type="match status" value="1"/>
</dbReference>
<keyword evidence="8" id="KW-1185">Reference proteome</keyword>
<feature type="domain" description="SpaA-like prealbumin fold" evidence="4">
    <location>
        <begin position="486"/>
        <end position="591"/>
    </location>
</feature>
<evidence type="ECO:0000259" key="3">
    <source>
        <dbReference type="Pfam" id="PF17802"/>
    </source>
</evidence>
<keyword evidence="2" id="KW-0472">Membrane</keyword>
<keyword evidence="2" id="KW-0812">Transmembrane</keyword>
<sequence>MRQITPEGQISDLGSWTANPPQGINGLAIGADGATMYAHGRAGNAAQNVSSILEYRRDTGVWRTVPNTSFTTGANRSLVAGAVNLANGRYLFGAYHQTPSGGGNQGQLWFYVYEYNPATETTRTVGYINTGLPGNTTANGDIAFDANGNLYVVRSGTTTSIYSVTAAELARGTGSNNQLQHSATESRSGILSNVNGIAFDADGLVYLGNGTTVRKYNPTTWQQVGGNVTTSLSNSTDLANCNSPANLTVKKNVDSRVQSTDQFSLNVHSGATLVSTATTTGTANGIQPIQVGPVPVVAGQTYRISETAAGTTQLSSYGASYVCREGERVIASGEGISGTVQIPALVGGQPGASVECIFTNTPLEAEVSVQKIVQDASGENPQPASGWTVNAAPQSGATRAPNNQQQTAGSEGRADWKLQFTSSSAVNLTVSETMQDDYEFVSATCEVVDAAGAERTVTLSSESGTVSGVRPGDSVDCTFVNKLKSSFLTLVKEIQEPIFDPDADASQWELSAQGANAALAGITDSAAVTKVQVPHGSYTLSEELRSDLSAKSAGYQQADLTCVDVSDPDGTDLEIRDDSVAVGIGSDIVCTFVNETLPGSISWAKVAEGSGEPLNGSEWTMVGPSHPDGFDVTGNEDGEFSVENLIWGNYTVTETRAPVGYVRDAEFTAEVGPASLHHEAGDIVNPQQDPLIIPLTGGFGSHLYWIGGGILAFLALAIAFWKFRRGAAHTG</sequence>
<feature type="transmembrane region" description="Helical" evidence="2">
    <location>
        <begin position="703"/>
        <end position="721"/>
    </location>
</feature>
<dbReference type="Pfam" id="PF20674">
    <property type="entry name" value="SpaA_3"/>
    <property type="match status" value="1"/>
</dbReference>
<feature type="compositionally biased region" description="Polar residues" evidence="1">
    <location>
        <begin position="377"/>
        <end position="409"/>
    </location>
</feature>
<evidence type="ECO:0000259" key="5">
    <source>
        <dbReference type="Pfam" id="PF20674"/>
    </source>
</evidence>
<proteinExistence type="predicted"/>
<gene>
    <name evidence="7" type="ORF">P8192_11185</name>
</gene>
<feature type="domain" description="SpaA-like prealbumin fold" evidence="3">
    <location>
        <begin position="599"/>
        <end position="671"/>
    </location>
</feature>
<dbReference type="Pfam" id="PF19403">
    <property type="entry name" value="SpaA_2"/>
    <property type="match status" value="1"/>
</dbReference>
<reference evidence="7 8" key="1">
    <citation type="submission" date="2023-04" db="EMBL/GenBank/DDBJ databases">
        <title>Funneling lignin-derived compounds into biodiesel using alkali-halophilic Citricoccus sp. P2.</title>
        <authorList>
            <person name="Luo C.-B."/>
        </authorList>
    </citation>
    <scope>NUCLEOTIDE SEQUENCE [LARGE SCALE GENOMIC DNA]</scope>
    <source>
        <strain evidence="7 8">P2</strain>
    </source>
</reference>
<evidence type="ECO:0000259" key="4">
    <source>
        <dbReference type="Pfam" id="PF19403"/>
    </source>
</evidence>
<evidence type="ECO:0000259" key="6">
    <source>
        <dbReference type="Pfam" id="PF24514"/>
    </source>
</evidence>
<dbReference type="InterPro" id="IPR013783">
    <property type="entry name" value="Ig-like_fold"/>
</dbReference>
<dbReference type="Gene3D" id="2.40.10.500">
    <property type="match status" value="1"/>
</dbReference>
<name>A0ABY8H493_9MICC</name>
<evidence type="ECO:0000256" key="1">
    <source>
        <dbReference type="SAM" id="MobiDB-lite"/>
    </source>
</evidence>
<evidence type="ECO:0000313" key="7">
    <source>
        <dbReference type="EMBL" id="WFP15952.1"/>
    </source>
</evidence>
<feature type="domain" description="SpaA-like prealbumin fold" evidence="6">
    <location>
        <begin position="406"/>
        <end position="482"/>
    </location>
</feature>
<dbReference type="InterPro" id="IPR048834">
    <property type="entry name" value="SpaA_pre-album"/>
</dbReference>
<dbReference type="Pfam" id="PF24514">
    <property type="entry name" value="SpaA_4"/>
    <property type="match status" value="1"/>
</dbReference>
<dbReference type="InterPro" id="IPR045826">
    <property type="entry name" value="SpaA_PFL_dom_2"/>
</dbReference>
<feature type="region of interest" description="Disordered" evidence="1">
    <location>
        <begin position="376"/>
        <end position="414"/>
    </location>
</feature>
<dbReference type="InterPro" id="IPR041033">
    <property type="entry name" value="SpaA_PFL_dom_1"/>
</dbReference>
<evidence type="ECO:0000313" key="8">
    <source>
        <dbReference type="Proteomes" id="UP001219037"/>
    </source>
</evidence>
<dbReference type="RefSeq" id="WP_278157128.1">
    <property type="nucleotide sequence ID" value="NZ_CP121252.1"/>
</dbReference>
<dbReference type="Proteomes" id="UP001219037">
    <property type="component" value="Chromosome"/>
</dbReference>
<accession>A0ABY8H493</accession>
<dbReference type="EMBL" id="CP121252">
    <property type="protein sequence ID" value="WFP15952.1"/>
    <property type="molecule type" value="Genomic_DNA"/>
</dbReference>